<feature type="transmembrane region" description="Helical" evidence="7">
    <location>
        <begin position="229"/>
        <end position="248"/>
    </location>
</feature>
<dbReference type="EMBL" id="MDHJ01000001">
    <property type="protein sequence ID" value="OUE07340.1"/>
    <property type="molecule type" value="Genomic_DNA"/>
</dbReference>
<dbReference type="SUPFAM" id="SSF161098">
    <property type="entry name" value="MetI-like"/>
    <property type="match status" value="1"/>
</dbReference>
<dbReference type="Pfam" id="PF00528">
    <property type="entry name" value="BPD_transp_1"/>
    <property type="match status" value="1"/>
</dbReference>
<accession>A0A251XPE5</accession>
<reference evidence="10 11" key="1">
    <citation type="submission" date="2016-08" db="EMBL/GenBank/DDBJ databases">
        <title>Genome sequence of Clavibacter michiganensis spp. strain CASJ009.</title>
        <authorList>
            <person name="Thapa S.P."/>
            <person name="Coaker G."/>
        </authorList>
    </citation>
    <scope>NUCLEOTIDE SEQUENCE [LARGE SCALE GENOMIC DNA]</scope>
    <source>
        <strain evidence="10">CASJ009</strain>
    </source>
</reference>
<comment type="caution">
    <text evidence="10">The sequence shown here is derived from an EMBL/GenBank/DDBJ whole genome shotgun (WGS) entry which is preliminary data.</text>
</comment>
<name>A0A251XPE5_9MICO</name>
<dbReference type="CDD" id="cd06261">
    <property type="entry name" value="TM_PBP2"/>
    <property type="match status" value="1"/>
</dbReference>
<feature type="compositionally biased region" description="Low complexity" evidence="8">
    <location>
        <begin position="8"/>
        <end position="27"/>
    </location>
</feature>
<feature type="transmembrane region" description="Helical" evidence="7">
    <location>
        <begin position="50"/>
        <end position="71"/>
    </location>
</feature>
<evidence type="ECO:0000256" key="6">
    <source>
        <dbReference type="ARBA" id="ARBA00023136"/>
    </source>
</evidence>
<feature type="transmembrane region" description="Helical" evidence="7">
    <location>
        <begin position="148"/>
        <end position="167"/>
    </location>
</feature>
<keyword evidence="3" id="KW-1003">Cell membrane</keyword>
<feature type="region of interest" description="Disordered" evidence="8">
    <location>
        <begin position="1"/>
        <end position="44"/>
    </location>
</feature>
<dbReference type="GO" id="GO:0005886">
    <property type="term" value="C:plasma membrane"/>
    <property type="evidence" value="ECO:0007669"/>
    <property type="project" value="UniProtKB-SubCell"/>
</dbReference>
<evidence type="ECO:0000256" key="7">
    <source>
        <dbReference type="RuleBase" id="RU363032"/>
    </source>
</evidence>
<evidence type="ECO:0000256" key="8">
    <source>
        <dbReference type="SAM" id="MobiDB-lite"/>
    </source>
</evidence>
<dbReference type="PANTHER" id="PTHR32243:SF18">
    <property type="entry name" value="INNER MEMBRANE ABC TRANSPORTER PERMEASE PROTEIN YCJP"/>
    <property type="match status" value="1"/>
</dbReference>
<evidence type="ECO:0000256" key="5">
    <source>
        <dbReference type="ARBA" id="ARBA00022989"/>
    </source>
</evidence>
<evidence type="ECO:0000256" key="3">
    <source>
        <dbReference type="ARBA" id="ARBA00022475"/>
    </source>
</evidence>
<sequence>MTATIDRSATATGGSSAASPSTGGSPDATPPAPRPPRAPRARRRRSPGRIALDVVAVAFGLLWLFPVYWMVDAAFLTPAQLSSRTPTWIPIGGTVEHFARVLGDARFWSALRMSTLIALVVVAGSLAFGVVAAFALSRFRFRGRTSMIVAVLVIQMIPAEALFISQYRMLDGWGLLNSVLGLSVLYLAANVPFTIWVLKGFVDGIPVELEEAAMLDGCSRVGAFRRVTLPLLGSGLVASSIFSFLAAWNEYTLALVTLSADDSRTLPLWLQGFRGQMQETDWGGIMAGSTLMALPVVVLFLIVQKRMATGLTAGAVK</sequence>
<evidence type="ECO:0000313" key="10">
    <source>
        <dbReference type="EMBL" id="OUE07340.1"/>
    </source>
</evidence>
<comment type="similarity">
    <text evidence="7">Belongs to the binding-protein-dependent transport system permease family.</text>
</comment>
<keyword evidence="2 7" id="KW-0813">Transport</keyword>
<feature type="domain" description="ABC transmembrane type-1" evidence="9">
    <location>
        <begin position="111"/>
        <end position="303"/>
    </location>
</feature>
<proteinExistence type="inferred from homology"/>
<dbReference type="InterPro" id="IPR050901">
    <property type="entry name" value="BP-dep_ABC_trans_perm"/>
</dbReference>
<comment type="subcellular location">
    <subcellularLocation>
        <location evidence="1 7">Cell membrane</location>
        <topology evidence="1 7">Multi-pass membrane protein</topology>
    </subcellularLocation>
</comment>
<dbReference type="InterPro" id="IPR035906">
    <property type="entry name" value="MetI-like_sf"/>
</dbReference>
<evidence type="ECO:0000256" key="1">
    <source>
        <dbReference type="ARBA" id="ARBA00004651"/>
    </source>
</evidence>
<dbReference type="AlphaFoldDB" id="A0A251XPE5"/>
<evidence type="ECO:0000256" key="2">
    <source>
        <dbReference type="ARBA" id="ARBA00022448"/>
    </source>
</evidence>
<evidence type="ECO:0000256" key="4">
    <source>
        <dbReference type="ARBA" id="ARBA00022692"/>
    </source>
</evidence>
<dbReference type="Gene3D" id="1.10.3720.10">
    <property type="entry name" value="MetI-like"/>
    <property type="match status" value="1"/>
</dbReference>
<keyword evidence="5 7" id="KW-1133">Transmembrane helix</keyword>
<dbReference type="Proteomes" id="UP000195106">
    <property type="component" value="Unassembled WGS sequence"/>
</dbReference>
<dbReference type="PANTHER" id="PTHR32243">
    <property type="entry name" value="MALTOSE TRANSPORT SYSTEM PERMEASE-RELATED"/>
    <property type="match status" value="1"/>
</dbReference>
<dbReference type="GO" id="GO:0055085">
    <property type="term" value="P:transmembrane transport"/>
    <property type="evidence" value="ECO:0007669"/>
    <property type="project" value="InterPro"/>
</dbReference>
<keyword evidence="6 7" id="KW-0472">Membrane</keyword>
<evidence type="ECO:0000313" key="11">
    <source>
        <dbReference type="Proteomes" id="UP000195106"/>
    </source>
</evidence>
<feature type="transmembrane region" description="Helical" evidence="7">
    <location>
        <begin position="179"/>
        <end position="198"/>
    </location>
</feature>
<dbReference type="PROSITE" id="PS50928">
    <property type="entry name" value="ABC_TM1"/>
    <property type="match status" value="1"/>
</dbReference>
<evidence type="ECO:0000259" key="9">
    <source>
        <dbReference type="PROSITE" id="PS50928"/>
    </source>
</evidence>
<keyword evidence="4 7" id="KW-0812">Transmembrane</keyword>
<dbReference type="InterPro" id="IPR000515">
    <property type="entry name" value="MetI-like"/>
</dbReference>
<gene>
    <name evidence="10" type="primary">ycjP_1</name>
    <name evidence="10" type="ORF">CMsap09_00230</name>
</gene>
<protein>
    <submittedName>
        <fullName evidence="10">Inner membrane ABC transporter permease protein YcjP</fullName>
    </submittedName>
</protein>
<feature type="transmembrane region" description="Helical" evidence="7">
    <location>
        <begin position="116"/>
        <end position="136"/>
    </location>
</feature>
<organism evidence="10 11">
    <name type="scientific">Clavibacter michiganensis</name>
    <dbReference type="NCBI Taxonomy" id="28447"/>
    <lineage>
        <taxon>Bacteria</taxon>
        <taxon>Bacillati</taxon>
        <taxon>Actinomycetota</taxon>
        <taxon>Actinomycetes</taxon>
        <taxon>Micrococcales</taxon>
        <taxon>Microbacteriaceae</taxon>
        <taxon>Clavibacter</taxon>
    </lineage>
</organism>
<feature type="transmembrane region" description="Helical" evidence="7">
    <location>
        <begin position="282"/>
        <end position="303"/>
    </location>
</feature>